<protein>
    <submittedName>
        <fullName evidence="6">PEP-CTERM system TPR-repeat protein PrsT</fullName>
    </submittedName>
</protein>
<organism evidence="6 7">
    <name type="scientific">Motiliproteus coralliicola</name>
    <dbReference type="NCBI Taxonomy" id="2283196"/>
    <lineage>
        <taxon>Bacteria</taxon>
        <taxon>Pseudomonadati</taxon>
        <taxon>Pseudomonadota</taxon>
        <taxon>Gammaproteobacteria</taxon>
        <taxon>Oceanospirillales</taxon>
        <taxon>Oceanospirillaceae</taxon>
        <taxon>Motiliproteus</taxon>
    </lineage>
</organism>
<dbReference type="InterPro" id="IPR011990">
    <property type="entry name" value="TPR-like_helical_dom_sf"/>
</dbReference>
<evidence type="ECO:0000259" key="5">
    <source>
        <dbReference type="Pfam" id="PF25062"/>
    </source>
</evidence>
<dbReference type="EMBL" id="QQOH01000001">
    <property type="protein sequence ID" value="RDE24790.1"/>
    <property type="molecule type" value="Genomic_DNA"/>
</dbReference>
<keyword evidence="2 3" id="KW-0802">TPR repeat</keyword>
<reference evidence="6 7" key="1">
    <citation type="submission" date="2018-07" db="EMBL/GenBank/DDBJ databases">
        <title>Motiliproteus coralliicola sp. nov., a bacterium isolated from Coral.</title>
        <authorList>
            <person name="Wang G."/>
        </authorList>
    </citation>
    <scope>NUCLEOTIDE SEQUENCE [LARGE SCALE GENOMIC DNA]</scope>
    <source>
        <strain evidence="6 7">C34</strain>
    </source>
</reference>
<dbReference type="Pfam" id="PF13432">
    <property type="entry name" value="TPR_16"/>
    <property type="match status" value="4"/>
</dbReference>
<feature type="repeat" description="TPR" evidence="3">
    <location>
        <begin position="607"/>
        <end position="640"/>
    </location>
</feature>
<dbReference type="InterPro" id="IPR051012">
    <property type="entry name" value="CellSynth/LPSAsmb/PSIAsmb"/>
</dbReference>
<accession>A0A369WRR0</accession>
<evidence type="ECO:0000256" key="3">
    <source>
        <dbReference type="PROSITE-ProRule" id="PRU00339"/>
    </source>
</evidence>
<dbReference type="Pfam" id="PF25062">
    <property type="entry name" value="ARM_TT21_N"/>
    <property type="match status" value="1"/>
</dbReference>
<keyword evidence="1" id="KW-0677">Repeat</keyword>
<evidence type="ECO:0000313" key="6">
    <source>
        <dbReference type="EMBL" id="RDE24790.1"/>
    </source>
</evidence>
<dbReference type="RefSeq" id="WP_114694381.1">
    <property type="nucleotide sequence ID" value="NZ_QQOH01000001.1"/>
</dbReference>
<evidence type="ECO:0000256" key="2">
    <source>
        <dbReference type="ARBA" id="ARBA00022803"/>
    </source>
</evidence>
<feature type="repeat" description="TPR" evidence="3">
    <location>
        <begin position="641"/>
        <end position="674"/>
    </location>
</feature>
<gene>
    <name evidence="6" type="primary">prsT</name>
    <name evidence="6" type="ORF">DV711_04190</name>
</gene>
<keyword evidence="4" id="KW-0175">Coiled coil</keyword>
<dbReference type="PROSITE" id="PS50005">
    <property type="entry name" value="TPR"/>
    <property type="match status" value="3"/>
</dbReference>
<dbReference type="AlphaFoldDB" id="A0A369WRR0"/>
<dbReference type="Pfam" id="PF14559">
    <property type="entry name" value="TPR_19"/>
    <property type="match status" value="1"/>
</dbReference>
<dbReference type="Gene3D" id="1.25.40.10">
    <property type="entry name" value="Tetratricopeptide repeat domain"/>
    <property type="match status" value="5"/>
</dbReference>
<evidence type="ECO:0000256" key="4">
    <source>
        <dbReference type="SAM" id="Coils"/>
    </source>
</evidence>
<dbReference type="SUPFAM" id="SSF48452">
    <property type="entry name" value="TPR-like"/>
    <property type="match status" value="5"/>
</dbReference>
<dbReference type="OrthoDB" id="5959200at2"/>
<evidence type="ECO:0000313" key="7">
    <source>
        <dbReference type="Proteomes" id="UP000253769"/>
    </source>
</evidence>
<keyword evidence="7" id="KW-1185">Reference proteome</keyword>
<dbReference type="SMART" id="SM00028">
    <property type="entry name" value="TPR"/>
    <property type="match status" value="16"/>
</dbReference>
<feature type="domain" description="Tetratricopeptide repeat protein 21A/21B N-terminal ARM repeat" evidence="5">
    <location>
        <begin position="280"/>
        <end position="489"/>
    </location>
</feature>
<dbReference type="InterPro" id="IPR019734">
    <property type="entry name" value="TPR_rpt"/>
</dbReference>
<feature type="coiled-coil region" evidence="4">
    <location>
        <begin position="141"/>
        <end position="168"/>
    </location>
</feature>
<dbReference type="NCBIfam" id="TIGR02917">
    <property type="entry name" value="PEP_TPR_lipo"/>
    <property type="match status" value="1"/>
</dbReference>
<proteinExistence type="predicted"/>
<sequence length="934" mass="102730">MDFKFRNRLASCVLGAVLLIGWGELSLADTQALQQAKESQAKGDLKSAIIHLKNTLQDNPDNGEARYLLGSIYVERGHWAGAEKELLRALQLGGSQALILAPLSKAFVKQGKFERLLEEIAPVSELAPTDLTVVYENRIAAWLALDKIENAAQELVELQQQAPEQASTYLSQARLAMKRGEWSQARESLQTLLDSEPKIGTAWSLLASLERITGELEKAETAYGKAITNRPDKTHDYLQRALVRIALEDYEGAEDDIQKGAAIAPNHPMGYYAKGLLQFKQGHYAEAQTAFEQVLNIDANHKETKFYLGVSHLAQEQYSQAEHRLRPLLIDSPQSVPVATLLATTYNKLAQPQKALDVLMPFLDQNEPNPQILALAGEAQLLKEDPAAAEEFYQRLAEQTPNNAELHTRIGLIQLASGKEAEAIESLAISAGNGFNYRAELPLAYYYLKTGQFDKALGVVNRLETHLPGNAGVLNLKGRVLMGSNSFAQARASFEQALSLKADLTSAQLRLAMIDLHENKKAAAKERYLSILERDKKNIAAMVGLAELAQQAGQESEYLEWLQRAAEANPATLTPRVYLANYHLEKGESDKALALARNLVDARPDNPEALALLGEIQHRSSDKQGALDTYTELTRLTPDSVPAQHRLASARAAMNQIEGARDALRKALELDPEHAPSIAAFSTLELRTGNHQQALELALRYQQLSPQSVAGFILEGDALMAAKRYTDAVPVYQNVLAQTADNGVAIKLHLARLRSGDEASADDALLDWIKNHPGDARLHGYLARSFLIRELDQLATTQLQELARLLPENASTFNNLAVLYQRSKDPRALETAEHAYQLEPDNPAFADTYGWILVEQGELTKGLELLRKATAAAPDNPELQYHLAYGLAEAGQTSQALQLTEKLQQVALSSALQNRVRQLIARLSSDTSVTPTGN</sequence>
<dbReference type="Pfam" id="PF13181">
    <property type="entry name" value="TPR_8"/>
    <property type="match status" value="1"/>
</dbReference>
<dbReference type="InterPro" id="IPR056833">
    <property type="entry name" value="ARM_TT21_N"/>
</dbReference>
<dbReference type="Proteomes" id="UP000253769">
    <property type="component" value="Unassembled WGS sequence"/>
</dbReference>
<name>A0A369WRR0_9GAMM</name>
<comment type="caution">
    <text evidence="6">The sequence shown here is derived from an EMBL/GenBank/DDBJ whole genome shotgun (WGS) entry which is preliminary data.</text>
</comment>
<feature type="repeat" description="TPR" evidence="3">
    <location>
        <begin position="268"/>
        <end position="301"/>
    </location>
</feature>
<dbReference type="PANTHER" id="PTHR45586:SF1">
    <property type="entry name" value="LIPOPOLYSACCHARIDE ASSEMBLY PROTEIN B"/>
    <property type="match status" value="1"/>
</dbReference>
<dbReference type="InterPro" id="IPR014266">
    <property type="entry name" value="PEP-CTERM_TPR_PrsT"/>
</dbReference>
<evidence type="ECO:0000256" key="1">
    <source>
        <dbReference type="ARBA" id="ARBA00022737"/>
    </source>
</evidence>
<dbReference type="PANTHER" id="PTHR45586">
    <property type="entry name" value="TPR REPEAT-CONTAINING PROTEIN PA4667"/>
    <property type="match status" value="1"/>
</dbReference>